<sequence length="36" mass="3993">MHSIITTENGGFIIALKSESYYDATVLYSSKNHSTN</sequence>
<proteinExistence type="predicted"/>
<evidence type="ECO:0000313" key="1">
    <source>
        <dbReference type="EMBL" id="JAD62767.1"/>
    </source>
</evidence>
<accession>A0A0A9BU15</accession>
<protein>
    <submittedName>
        <fullName evidence="1">Uncharacterized protein</fullName>
    </submittedName>
</protein>
<organism evidence="1">
    <name type="scientific">Arundo donax</name>
    <name type="common">Giant reed</name>
    <name type="synonym">Donax arundinaceus</name>
    <dbReference type="NCBI Taxonomy" id="35708"/>
    <lineage>
        <taxon>Eukaryota</taxon>
        <taxon>Viridiplantae</taxon>
        <taxon>Streptophyta</taxon>
        <taxon>Embryophyta</taxon>
        <taxon>Tracheophyta</taxon>
        <taxon>Spermatophyta</taxon>
        <taxon>Magnoliopsida</taxon>
        <taxon>Liliopsida</taxon>
        <taxon>Poales</taxon>
        <taxon>Poaceae</taxon>
        <taxon>PACMAD clade</taxon>
        <taxon>Arundinoideae</taxon>
        <taxon>Arundineae</taxon>
        <taxon>Arundo</taxon>
    </lineage>
</organism>
<dbReference type="EMBL" id="GBRH01235128">
    <property type="protein sequence ID" value="JAD62767.1"/>
    <property type="molecule type" value="Transcribed_RNA"/>
</dbReference>
<dbReference type="AlphaFoldDB" id="A0A0A9BU15"/>
<name>A0A0A9BU15_ARUDO</name>
<reference evidence="1" key="1">
    <citation type="submission" date="2014-09" db="EMBL/GenBank/DDBJ databases">
        <authorList>
            <person name="Magalhaes I.L.F."/>
            <person name="Oliveira U."/>
            <person name="Santos F.R."/>
            <person name="Vidigal T.H.D.A."/>
            <person name="Brescovit A.D."/>
            <person name="Santos A.J."/>
        </authorList>
    </citation>
    <scope>NUCLEOTIDE SEQUENCE</scope>
    <source>
        <tissue evidence="1">Shoot tissue taken approximately 20 cm above the soil surface</tissue>
    </source>
</reference>
<reference evidence="1" key="2">
    <citation type="journal article" date="2015" name="Data Brief">
        <title>Shoot transcriptome of the giant reed, Arundo donax.</title>
        <authorList>
            <person name="Barrero R.A."/>
            <person name="Guerrero F.D."/>
            <person name="Moolhuijzen P."/>
            <person name="Goolsby J.A."/>
            <person name="Tidwell J."/>
            <person name="Bellgard S.E."/>
            <person name="Bellgard M.I."/>
        </authorList>
    </citation>
    <scope>NUCLEOTIDE SEQUENCE</scope>
    <source>
        <tissue evidence="1">Shoot tissue taken approximately 20 cm above the soil surface</tissue>
    </source>
</reference>